<dbReference type="InterPro" id="IPR039008">
    <property type="entry name" value="IF_rod_dom"/>
</dbReference>
<dbReference type="SUPFAM" id="SSF64593">
    <property type="entry name" value="Intermediate filament protein, coiled coil region"/>
    <property type="match status" value="2"/>
</dbReference>
<feature type="compositionally biased region" description="Basic and acidic residues" evidence="4">
    <location>
        <begin position="975"/>
        <end position="985"/>
    </location>
</feature>
<feature type="compositionally biased region" description="Low complexity" evidence="4">
    <location>
        <begin position="1087"/>
        <end position="1098"/>
    </location>
</feature>
<feature type="region of interest" description="Disordered" evidence="4">
    <location>
        <begin position="645"/>
        <end position="670"/>
    </location>
</feature>
<sequence>MTPWQVLRSGRASQVALGYRFHHGPGVSVHYSTAAAAHAAADGSRSFCLSREKVTLQQLNGRLASYLQQVQCLEAANQRLERQIQEELDRKCPRDLRELDGHLRTVSLLQDQINDCLSAQAQVKLLLLGAELTIFDFNTRCEKEREHRGRLEAELSNLRLLEEELSVHKLPELQSLLRDQTGQLMELQRQHQQDRQGLLAQVSGAVTVEMQRAESSDLIQQLDDLRQASVMVLDKNQNERWFNSQVSVLGSPEVTFDPAGVVQAELVELRRTAAGLEEELTQLQTLNILLEDSGQEQAESFVLQLVVLQQRADSLCGDLDSALQAAAQQAADHHVLLDIKNKLETEILDYKRLLDGLGREGVSSLHLNSKSTIMSSYASTSPTTSGKVMPSRVVSVQGGNLQMTDTWTVRQMPVGTPLSETVITNQSIRVHSKDAKNSPLTSINTSNLANTFYNPENLRTGAVPEIATRKSINVGQISQDSDKGAVVKISKVEINPATTGITMVPDIQSTMRAGVQTKPETFTSNQSTKEASSQVNKTGTHIQTEITKTIPVAETEIKQTAASDPSKKTEETMILPQTDDYIQAKKPDSVQVMPLMLETTSENDRDSDEVALKGVQEEVSSEVTLMNDKDVQGQVKKEDKEIIEEGALPVENSALSNTSNNKQDKVKEDADTGSTIATASLSSPVSNNNLESKTASTDILKTIELEMNKEKVVNSFHDTNTDTNEVKVAPTESLNLEIQEALLSTTESKISASLTDSGVALSSSDPEELLSPTITDVFLSPTNTVACLSPEVCLSPVETEVLMSMSGHVFCPVDIEDHIKSPDSLLSPNDPEMYLSPNESDTCLSPAETKGCLSPNDEEDDEDSCLSLTEANTHIRPVEKYILSTKEEGQSLSFSGEQALLDEDRNRTVTISMKDGESLSCGSFKGKEGSTDTLASTGSDLQLSNSTGRLEFHSSIIADKEEQLGFGGLYQKSVRDARSPRDMCKDMSSIADNKDIQSSNVSPAGSEDQKGTASTGSTVASNSGGMVASNSGMASDVAASFSGTAPNSSGTVSTTAEAATAGVQGRFRHGSGDWMVYGSSFGHRRLSLSSTGSEESSSVATDPVTSQAKTGRFGSRGSGEWTIYGGSLRRKSSVDAGTTLPSEGNKDSPSVATDSVTSPPETGRFGSRGSGERVVYGGSLEHKSSVDNRVSLPSTRSEESHSVAMLPAKSQPGAGRFGSRGSGEWKFYGGNTGHMSSIAVSLPNAESKDSPSVVTHLATSPPVAQGGRFGSGGSGEWRVYGGSSGRLSSVGSKDRASANDGLVISPPSSYTSSGPRLSSAGSGGRLSSSSVVRRSNSVGSGGKLSSSGSGGKLSSSPGSRISSSGRPTSTGSGEWKPVYSSASGRRSSAGSIGRTVGGRTTSSQRAPSPGGRMNLSGGSGGWLNTSTAGGNRISSAGSGSKLSGPGSSDKISGRAGGRISSSSGSGRTNSMGGRVISSSDRPIRSTGSGTGGNKQRISVCKMAALSISAAGRERSQDRQTQAQRQQHQQEAAGEDKQQ</sequence>
<feature type="compositionally biased region" description="Polar residues" evidence="4">
    <location>
        <begin position="931"/>
        <end position="945"/>
    </location>
</feature>
<proteinExistence type="predicted"/>
<keyword evidence="7" id="KW-1185">Reference proteome</keyword>
<feature type="region of interest" description="Disordered" evidence="4">
    <location>
        <begin position="1086"/>
        <end position="1218"/>
    </location>
</feature>
<accession>A0A3B4XIR5</accession>
<dbReference type="PROSITE" id="PS51842">
    <property type="entry name" value="IF_ROD_2"/>
    <property type="match status" value="1"/>
</dbReference>
<evidence type="ECO:0000313" key="6">
    <source>
        <dbReference type="Ensembl" id="ENSSLDP00000011928.1"/>
    </source>
</evidence>
<dbReference type="InterPro" id="IPR002957">
    <property type="entry name" value="Keratin_I"/>
</dbReference>
<feature type="coiled-coil region" evidence="3">
    <location>
        <begin position="259"/>
        <end position="293"/>
    </location>
</feature>
<feature type="compositionally biased region" description="Polar residues" evidence="4">
    <location>
        <begin position="1011"/>
        <end position="1024"/>
    </location>
</feature>
<feature type="region of interest" description="Disordered" evidence="4">
    <location>
        <begin position="1243"/>
        <end position="1538"/>
    </location>
</feature>
<evidence type="ECO:0000313" key="7">
    <source>
        <dbReference type="Proteomes" id="UP000261360"/>
    </source>
</evidence>
<evidence type="ECO:0000256" key="1">
    <source>
        <dbReference type="ARBA" id="ARBA00022754"/>
    </source>
</evidence>
<organism evidence="6 7">
    <name type="scientific">Seriola lalandi dorsalis</name>
    <dbReference type="NCBI Taxonomy" id="1841481"/>
    <lineage>
        <taxon>Eukaryota</taxon>
        <taxon>Metazoa</taxon>
        <taxon>Chordata</taxon>
        <taxon>Craniata</taxon>
        <taxon>Vertebrata</taxon>
        <taxon>Euteleostomi</taxon>
        <taxon>Actinopterygii</taxon>
        <taxon>Neopterygii</taxon>
        <taxon>Teleostei</taxon>
        <taxon>Neoteleostei</taxon>
        <taxon>Acanthomorphata</taxon>
        <taxon>Carangaria</taxon>
        <taxon>Carangiformes</taxon>
        <taxon>Carangidae</taxon>
        <taxon>Seriola</taxon>
    </lineage>
</organism>
<feature type="coiled-coil region" evidence="3">
    <location>
        <begin position="56"/>
        <end position="90"/>
    </location>
</feature>
<feature type="compositionally biased region" description="Polar residues" evidence="4">
    <location>
        <begin position="1135"/>
        <end position="1160"/>
    </location>
</feature>
<dbReference type="PANTHER" id="PTHR23239:SF180">
    <property type="entry name" value="KERATIN, TYPE I CYTOSKELETAL 17"/>
    <property type="match status" value="1"/>
</dbReference>
<feature type="compositionally biased region" description="Low complexity" evidence="4">
    <location>
        <begin position="1457"/>
        <end position="1474"/>
    </location>
</feature>
<evidence type="ECO:0000256" key="2">
    <source>
        <dbReference type="ARBA" id="ARBA00023054"/>
    </source>
</evidence>
<feature type="region of interest" description="Disordered" evidence="4">
    <location>
        <begin position="920"/>
        <end position="945"/>
    </location>
</feature>
<dbReference type="Ensembl" id="ENSSLDT00000012364.1">
    <property type="protein sequence ID" value="ENSSLDP00000011928.1"/>
    <property type="gene ID" value="ENSSLDG00000009500.1"/>
</dbReference>
<dbReference type="GeneTree" id="ENSGT00950000182969"/>
<keyword evidence="2 3" id="KW-0175">Coiled coil</keyword>
<dbReference type="PANTHER" id="PTHR23239">
    <property type="entry name" value="INTERMEDIATE FILAMENT"/>
    <property type="match status" value="1"/>
</dbReference>
<dbReference type="SMART" id="SM01391">
    <property type="entry name" value="Filament"/>
    <property type="match status" value="1"/>
</dbReference>
<feature type="compositionally biased region" description="Low complexity" evidence="4">
    <location>
        <begin position="1312"/>
        <end position="1373"/>
    </location>
</feature>
<dbReference type="STRING" id="1841481.ENSSLDP00000011928"/>
<dbReference type="Gene3D" id="1.20.5.170">
    <property type="match status" value="1"/>
</dbReference>
<dbReference type="Pfam" id="PF00038">
    <property type="entry name" value="Filament"/>
    <property type="match status" value="1"/>
</dbReference>
<evidence type="ECO:0000256" key="3">
    <source>
        <dbReference type="SAM" id="Coils"/>
    </source>
</evidence>
<feature type="region of interest" description="Disordered" evidence="4">
    <location>
        <begin position="822"/>
        <end position="864"/>
    </location>
</feature>
<feature type="domain" description="IF rod" evidence="5">
    <location>
        <begin position="52"/>
        <end position="228"/>
    </location>
</feature>
<feature type="compositionally biased region" description="Polar residues" evidence="4">
    <location>
        <begin position="1099"/>
        <end position="1109"/>
    </location>
</feature>
<feature type="compositionally biased region" description="Polar residues" evidence="4">
    <location>
        <begin position="1422"/>
        <end position="1433"/>
    </location>
</feature>
<keyword evidence="1" id="KW-0403">Intermediate filament</keyword>
<feature type="compositionally biased region" description="Low complexity" evidence="4">
    <location>
        <begin position="1380"/>
        <end position="1391"/>
    </location>
</feature>
<reference evidence="6" key="1">
    <citation type="submission" date="2025-08" db="UniProtKB">
        <authorList>
            <consortium name="Ensembl"/>
        </authorList>
    </citation>
    <scope>IDENTIFICATION</scope>
</reference>
<name>A0A3B4XIR5_SERLL</name>
<reference evidence="6" key="2">
    <citation type="submission" date="2025-09" db="UniProtKB">
        <authorList>
            <consortium name="Ensembl"/>
        </authorList>
    </citation>
    <scope>IDENTIFICATION</scope>
</reference>
<dbReference type="GO" id="GO:0005882">
    <property type="term" value="C:intermediate filament"/>
    <property type="evidence" value="ECO:0007669"/>
    <property type="project" value="UniProtKB-KW"/>
</dbReference>
<evidence type="ECO:0000259" key="5">
    <source>
        <dbReference type="PROSITE" id="PS51842"/>
    </source>
</evidence>
<protein>
    <submittedName>
        <fullName evidence="6">Uncharacterized LOC111649195</fullName>
    </submittedName>
</protein>
<feature type="region of interest" description="Disordered" evidence="4">
    <location>
        <begin position="519"/>
        <end position="540"/>
    </location>
</feature>
<feature type="region of interest" description="Disordered" evidence="4">
    <location>
        <begin position="975"/>
        <end position="1024"/>
    </location>
</feature>
<feature type="coiled-coil region" evidence="3">
    <location>
        <begin position="170"/>
        <end position="228"/>
    </location>
</feature>
<feature type="compositionally biased region" description="Low complexity" evidence="4">
    <location>
        <begin position="1434"/>
        <end position="1448"/>
    </location>
</feature>
<evidence type="ECO:0000256" key="4">
    <source>
        <dbReference type="SAM" id="MobiDB-lite"/>
    </source>
</evidence>
<dbReference type="Proteomes" id="UP000261360">
    <property type="component" value="Unplaced"/>
</dbReference>
<feature type="compositionally biased region" description="Low complexity" evidence="4">
    <location>
        <begin position="1518"/>
        <end position="1531"/>
    </location>
</feature>
<dbReference type="GO" id="GO:0005198">
    <property type="term" value="F:structural molecule activity"/>
    <property type="evidence" value="ECO:0007669"/>
    <property type="project" value="InterPro"/>
</dbReference>